<accession>A0A9J5ZJJ2</accession>
<gene>
    <name evidence="2" type="ORF">H5410_023397</name>
</gene>
<name>A0A9J5ZJJ2_SOLCO</name>
<reference evidence="2 3" key="1">
    <citation type="submission" date="2020-09" db="EMBL/GenBank/DDBJ databases">
        <title>De no assembly of potato wild relative species, Solanum commersonii.</title>
        <authorList>
            <person name="Cho K."/>
        </authorList>
    </citation>
    <scope>NUCLEOTIDE SEQUENCE [LARGE SCALE GENOMIC DNA]</scope>
    <source>
        <strain evidence="2">LZ3.2</strain>
        <tissue evidence="2">Leaf</tissue>
    </source>
</reference>
<dbReference type="AlphaFoldDB" id="A0A9J5ZJJ2"/>
<dbReference type="EMBL" id="JACXVP010000004">
    <property type="protein sequence ID" value="KAG5612116.1"/>
    <property type="molecule type" value="Genomic_DNA"/>
</dbReference>
<evidence type="ECO:0000313" key="3">
    <source>
        <dbReference type="Proteomes" id="UP000824120"/>
    </source>
</evidence>
<proteinExistence type="predicted"/>
<keyword evidence="1" id="KW-1133">Transmembrane helix</keyword>
<keyword evidence="1" id="KW-0812">Transmembrane</keyword>
<sequence>MRDSSNFENFMTNDNFGRRFSEFSSEANTVIFGLLKKTNKQEKQLNCRWMLKLILGISLICNMILFFYLVCR</sequence>
<evidence type="ECO:0000256" key="1">
    <source>
        <dbReference type="SAM" id="Phobius"/>
    </source>
</evidence>
<dbReference type="OrthoDB" id="2822301at2759"/>
<dbReference type="Proteomes" id="UP000824120">
    <property type="component" value="Chromosome 4"/>
</dbReference>
<evidence type="ECO:0000313" key="2">
    <source>
        <dbReference type="EMBL" id="KAG5612116.1"/>
    </source>
</evidence>
<comment type="caution">
    <text evidence="2">The sequence shown here is derived from an EMBL/GenBank/DDBJ whole genome shotgun (WGS) entry which is preliminary data.</text>
</comment>
<keyword evidence="3" id="KW-1185">Reference proteome</keyword>
<keyword evidence="1" id="KW-0472">Membrane</keyword>
<feature type="transmembrane region" description="Helical" evidence="1">
    <location>
        <begin position="49"/>
        <end position="70"/>
    </location>
</feature>
<organism evidence="2 3">
    <name type="scientific">Solanum commersonii</name>
    <name type="common">Commerson's wild potato</name>
    <name type="synonym">Commerson's nightshade</name>
    <dbReference type="NCBI Taxonomy" id="4109"/>
    <lineage>
        <taxon>Eukaryota</taxon>
        <taxon>Viridiplantae</taxon>
        <taxon>Streptophyta</taxon>
        <taxon>Embryophyta</taxon>
        <taxon>Tracheophyta</taxon>
        <taxon>Spermatophyta</taxon>
        <taxon>Magnoliopsida</taxon>
        <taxon>eudicotyledons</taxon>
        <taxon>Gunneridae</taxon>
        <taxon>Pentapetalae</taxon>
        <taxon>asterids</taxon>
        <taxon>lamiids</taxon>
        <taxon>Solanales</taxon>
        <taxon>Solanaceae</taxon>
        <taxon>Solanoideae</taxon>
        <taxon>Solaneae</taxon>
        <taxon>Solanum</taxon>
    </lineage>
</organism>
<protein>
    <submittedName>
        <fullName evidence="2">Uncharacterized protein</fullName>
    </submittedName>
</protein>